<proteinExistence type="predicted"/>
<sequence>MIYMSGVATMQISYCLKKNCYDASGKRTNDVPLSKKNSRWWMGTYSNTDGKSCRMRYARTVSRHGYVPSTSAVKSTQGLGCPTYSY</sequence>
<dbReference type="EMBL" id="MN739691">
    <property type="protein sequence ID" value="QHT21410.1"/>
    <property type="molecule type" value="Genomic_DNA"/>
</dbReference>
<evidence type="ECO:0000313" key="1">
    <source>
        <dbReference type="EMBL" id="QHT21410.1"/>
    </source>
</evidence>
<organism evidence="1">
    <name type="scientific">viral metagenome</name>
    <dbReference type="NCBI Taxonomy" id="1070528"/>
    <lineage>
        <taxon>unclassified sequences</taxon>
        <taxon>metagenomes</taxon>
        <taxon>organismal metagenomes</taxon>
    </lineage>
</organism>
<protein>
    <submittedName>
        <fullName evidence="1">Uncharacterized protein</fullName>
    </submittedName>
</protein>
<reference evidence="1" key="1">
    <citation type="journal article" date="2020" name="Nature">
        <title>Giant virus diversity and host interactions through global metagenomics.</title>
        <authorList>
            <person name="Schulz F."/>
            <person name="Roux S."/>
            <person name="Paez-Espino D."/>
            <person name="Jungbluth S."/>
            <person name="Walsh D.A."/>
            <person name="Denef V.J."/>
            <person name="McMahon K.D."/>
            <person name="Konstantinidis K.T."/>
            <person name="Eloe-Fadrosh E.A."/>
            <person name="Kyrpides N.C."/>
            <person name="Woyke T."/>
        </authorList>
    </citation>
    <scope>NUCLEOTIDE SEQUENCE</scope>
    <source>
        <strain evidence="1">GVMAG-M-3300023174-92</strain>
    </source>
</reference>
<name>A0A6C0DYK2_9ZZZZ</name>
<accession>A0A6C0DYK2</accession>
<dbReference type="AlphaFoldDB" id="A0A6C0DYK2"/>